<proteinExistence type="predicted"/>
<name>A0A7K3WW99_9FLAO</name>
<organism evidence="3 4">
    <name type="scientific">Cryomorpha ignava</name>
    <dbReference type="NCBI Taxonomy" id="101383"/>
    <lineage>
        <taxon>Bacteria</taxon>
        <taxon>Pseudomonadati</taxon>
        <taxon>Bacteroidota</taxon>
        <taxon>Flavobacteriia</taxon>
        <taxon>Flavobacteriales</taxon>
        <taxon>Cryomorphaceae</taxon>
        <taxon>Cryomorpha</taxon>
    </lineage>
</organism>
<evidence type="ECO:0000313" key="3">
    <source>
        <dbReference type="EMBL" id="NEN25202.1"/>
    </source>
</evidence>
<dbReference type="RefSeq" id="WP_163286661.1">
    <property type="nucleotide sequence ID" value="NZ_JAAGVY010000044.1"/>
</dbReference>
<keyword evidence="1" id="KW-0732">Signal</keyword>
<evidence type="ECO:0000313" key="4">
    <source>
        <dbReference type="Proteomes" id="UP000486602"/>
    </source>
</evidence>
<evidence type="ECO:0000256" key="1">
    <source>
        <dbReference type="ARBA" id="ARBA00022729"/>
    </source>
</evidence>
<gene>
    <name evidence="3" type="ORF">G3O08_17020</name>
</gene>
<evidence type="ECO:0000259" key="2">
    <source>
        <dbReference type="Pfam" id="PF18962"/>
    </source>
</evidence>
<keyword evidence="4" id="KW-1185">Reference proteome</keyword>
<dbReference type="InterPro" id="IPR026444">
    <property type="entry name" value="Secre_tail"/>
</dbReference>
<dbReference type="PANTHER" id="PTHR24273:SF32">
    <property type="entry name" value="HYALIN"/>
    <property type="match status" value="1"/>
</dbReference>
<dbReference type="PANTHER" id="PTHR24273">
    <property type="entry name" value="FI04643P-RELATED"/>
    <property type="match status" value="1"/>
</dbReference>
<dbReference type="Proteomes" id="UP000486602">
    <property type="component" value="Unassembled WGS sequence"/>
</dbReference>
<accession>A0A7K3WW99</accession>
<dbReference type="EMBL" id="JAAGVY010000044">
    <property type="protein sequence ID" value="NEN25202.1"/>
    <property type="molecule type" value="Genomic_DNA"/>
</dbReference>
<feature type="domain" description="Secretion system C-terminal sorting" evidence="2">
    <location>
        <begin position="1222"/>
        <end position="1286"/>
    </location>
</feature>
<dbReference type="Pfam" id="PF18962">
    <property type="entry name" value="Por_Secre_tail"/>
    <property type="match status" value="1"/>
</dbReference>
<protein>
    <submittedName>
        <fullName evidence="3">T9SS type A sorting domain-containing protein</fullName>
    </submittedName>
</protein>
<comment type="caution">
    <text evidence="3">The sequence shown here is derived from an EMBL/GenBank/DDBJ whole genome shotgun (WGS) entry which is preliminary data.</text>
</comment>
<sequence length="1296" mass="137546">MIRNLRLICLTPLFLVIQVQSSDCKAQIRADCDQFRTQTPGGWGSTANGNNPGAYRDAHFSDVFPDGVTIGCDYSISFSTTAAVEAFLPSGGTPSVLSESLIDPVNYNNTLAGHLLAITLSLAFDQADQNFALSSTYLGDQIVAQGTFVGKSVTEVVALANAHLGGCSNAYTSSQFTSVLSSINENYVDGITDNGFLDCPPEGNPCSISLGEVTAVCTQDGNYTVQIYLSGTNGCYTLLAPNALSGNGFEFCFGNPEEEESVNEVMLELSYAQDDSYSFSVDSQSDSQSTCSISTVTGNSPECCELTIDCSNLQNQSFACVSSIPDPDESLISYSNNCGDVTIEVSEITIGNGCASSPFNLTRVYSVSDGQNTVTCEQTFQVIDNVAPIITCPDPQYANCSPVIEPDVFAAATDNCDTDVAISYYNGPSSNCGQFTRTWMAVDNCGNSSFCYQTVFVEDNAPPALVVPNDISINCGSSMNPVFTGSANATDVCSSVTLTYSDGVPSGEGCTQTITRTWVATDACGNSTSADQIITKTDNTGPVIIGVPPGSNLQCGEAPPPAAAYAIDYCSGDTLDVTFTESISIAGCRTNYFRIYSAVDECGNISNLYRNITIQDTQGPQLICPADVMLACGDENYGTDDIGLAEAIDNCSGTHVTITYEDSERNINTCPPTIQRTWTAVDTCGNVSNCIQRIMFEDNNPPSITCTNDTTVTCGESGIDPEFTGTPTATDECSSVSLTYTDGAMYGNCPMSFVRTWKAADACNNLATCIQIITVIDEEAPTISCPADITVSCAYSDAKPIHTGMAIATDQCLDVSLTYEDGEVSGTCSPTFIRTWIATDYCGNVATCNQQISFFDNMLPVVFCPADTLISCGTDTSPESLGMATAVDFCNDVSVDYSDVDFFDACPASILRTWTATDACGNARSCVQTIEFEEGGLPQILCPEDITVACDASTDPSSTGFPSGAGSCSEISISYSDSIVEISGGTSGTENCCDDDCGTFRTQTQGGWGTTSHGSNPGSYRDAHFAEAFPNGLVVGCDFNLTLTSSEAVQNFLPSGGSTRRLSSDLTDPTGFKSTLAGQLVAATLSVGFDYADPNYSESAVNLGELTVASGEFSGQTVNQILEIVQNYFGGCASPYTGSELISVLAGINENFVDGNQDHGFLDCPEGEGPTDPSDNCFEIIRTWVATDACGNEVTCQQVITGEVFENNLVIEETKDKTLLAYPSPTNDWVYLAKAPEMKAGDMIRVMNVSGQEMFRFTTPEIEDKVSLDLSTLERGMYIIEWNGTELTESVIVFKN</sequence>
<reference evidence="3 4" key="1">
    <citation type="submission" date="2020-02" db="EMBL/GenBank/DDBJ databases">
        <title>Out from the shadows clarifying the taxonomy of the family Cryomorphaceae and related taxa by utilizing the GTDB taxonomic framework.</title>
        <authorList>
            <person name="Bowman J.P."/>
        </authorList>
    </citation>
    <scope>NUCLEOTIDE SEQUENCE [LARGE SCALE GENOMIC DNA]</scope>
    <source>
        <strain evidence="3 4">QSSC 1-22</strain>
    </source>
</reference>